<sequence length="65" mass="6756">MATNIAALLSEARDLVEQAIRLVVEADETLAAAELEQALHTIHDRAAAAGRLSSGSTRGCPSALQ</sequence>
<accession>A0ABN1HW77</accession>
<name>A0ABN1HW77_9SPHN</name>
<evidence type="ECO:0000313" key="2">
    <source>
        <dbReference type="Proteomes" id="UP001500238"/>
    </source>
</evidence>
<gene>
    <name evidence="1" type="ORF">GCM10009102_21550</name>
</gene>
<dbReference type="EMBL" id="BAAAES010000008">
    <property type="protein sequence ID" value="GAA0670505.1"/>
    <property type="molecule type" value="Genomic_DNA"/>
</dbReference>
<organism evidence="1 2">
    <name type="scientific">Sphingomonas insulae</name>
    <dbReference type="NCBI Taxonomy" id="424800"/>
    <lineage>
        <taxon>Bacteria</taxon>
        <taxon>Pseudomonadati</taxon>
        <taxon>Pseudomonadota</taxon>
        <taxon>Alphaproteobacteria</taxon>
        <taxon>Sphingomonadales</taxon>
        <taxon>Sphingomonadaceae</taxon>
        <taxon>Sphingomonas</taxon>
    </lineage>
</organism>
<dbReference type="RefSeq" id="WP_163956915.1">
    <property type="nucleotide sequence ID" value="NZ_BAAAES010000008.1"/>
</dbReference>
<dbReference type="Proteomes" id="UP001500238">
    <property type="component" value="Unassembled WGS sequence"/>
</dbReference>
<proteinExistence type="predicted"/>
<evidence type="ECO:0000313" key="1">
    <source>
        <dbReference type="EMBL" id="GAA0670505.1"/>
    </source>
</evidence>
<comment type="caution">
    <text evidence="1">The sequence shown here is derived from an EMBL/GenBank/DDBJ whole genome shotgun (WGS) entry which is preliminary data.</text>
</comment>
<protein>
    <submittedName>
        <fullName evidence="1">Uncharacterized protein</fullName>
    </submittedName>
</protein>
<reference evidence="1 2" key="1">
    <citation type="journal article" date="2019" name="Int. J. Syst. Evol. Microbiol.">
        <title>The Global Catalogue of Microorganisms (GCM) 10K type strain sequencing project: providing services to taxonomists for standard genome sequencing and annotation.</title>
        <authorList>
            <consortium name="The Broad Institute Genomics Platform"/>
            <consortium name="The Broad Institute Genome Sequencing Center for Infectious Disease"/>
            <person name="Wu L."/>
            <person name="Ma J."/>
        </authorList>
    </citation>
    <scope>NUCLEOTIDE SEQUENCE [LARGE SCALE GENOMIC DNA]</scope>
    <source>
        <strain evidence="1 2">JCM 14603</strain>
    </source>
</reference>
<keyword evidence="2" id="KW-1185">Reference proteome</keyword>